<evidence type="ECO:0000256" key="4">
    <source>
        <dbReference type="ARBA" id="ARBA00023012"/>
    </source>
</evidence>
<dbReference type="PANTHER" id="PTHR48111">
    <property type="entry name" value="REGULATOR OF RPOS"/>
    <property type="match status" value="1"/>
</dbReference>
<dbReference type="GO" id="GO:0000156">
    <property type="term" value="F:phosphorelay response regulator activity"/>
    <property type="evidence" value="ECO:0007669"/>
    <property type="project" value="TreeGrafter"/>
</dbReference>
<evidence type="ECO:0000256" key="2">
    <source>
        <dbReference type="ARBA" id="ARBA00022490"/>
    </source>
</evidence>
<proteinExistence type="predicted"/>
<dbReference type="PROSITE" id="PS50110">
    <property type="entry name" value="RESPONSE_REGULATORY"/>
    <property type="match status" value="1"/>
</dbReference>
<gene>
    <name evidence="12" type="ORF">SAMN05892877_12829</name>
</gene>
<dbReference type="CDD" id="cd17624">
    <property type="entry name" value="REC_OmpR_PmrA-like"/>
    <property type="match status" value="1"/>
</dbReference>
<feature type="domain" description="Response regulatory" evidence="10">
    <location>
        <begin position="2"/>
        <end position="116"/>
    </location>
</feature>
<dbReference type="RefSeq" id="WP_077549657.1">
    <property type="nucleotide sequence ID" value="NZ_OBQD01000028.1"/>
</dbReference>
<evidence type="ECO:0000256" key="1">
    <source>
        <dbReference type="ARBA" id="ARBA00004496"/>
    </source>
</evidence>
<dbReference type="SMART" id="SM00448">
    <property type="entry name" value="REC"/>
    <property type="match status" value="1"/>
</dbReference>
<dbReference type="GO" id="GO:0032993">
    <property type="term" value="C:protein-DNA complex"/>
    <property type="evidence" value="ECO:0007669"/>
    <property type="project" value="TreeGrafter"/>
</dbReference>
<keyword evidence="3 8" id="KW-0597">Phosphoprotein</keyword>
<sequence length="220" mass="24106">MRLLVVEDDEILLDGLKVGLQMCGFTVDAVTSVADADAAIEADRFDAVILDLMLPDGTGLDVLARMRRSGDRTPVLLLTAKDEVADRIAGLDSGADDYLGKPFDLDEVAARLRAIVRRGHGRATGLLEWKDVSLDPARMSASRDGMAISLSRREFVILQALMETPGVILSRSNLEEKLYGWQEEIESNTVEVHVHKLRSKLGASFIETVRGAGYRLRAAQ</sequence>
<evidence type="ECO:0000256" key="8">
    <source>
        <dbReference type="PROSITE-ProRule" id="PRU00169"/>
    </source>
</evidence>
<keyword evidence="5" id="KW-0805">Transcription regulation</keyword>
<dbReference type="Proteomes" id="UP000219167">
    <property type="component" value="Unassembled WGS sequence"/>
</dbReference>
<accession>A0A285V039</accession>
<dbReference type="InterPro" id="IPR039420">
    <property type="entry name" value="WalR-like"/>
</dbReference>
<dbReference type="OrthoDB" id="9802426at2"/>
<dbReference type="Pfam" id="PF00072">
    <property type="entry name" value="Response_reg"/>
    <property type="match status" value="1"/>
</dbReference>
<dbReference type="PANTHER" id="PTHR48111:SF35">
    <property type="entry name" value="TRANSCRIPTIONAL REGULATORY PROTEIN QSEB"/>
    <property type="match status" value="1"/>
</dbReference>
<evidence type="ECO:0000256" key="9">
    <source>
        <dbReference type="PROSITE-ProRule" id="PRU01091"/>
    </source>
</evidence>
<evidence type="ECO:0000259" key="11">
    <source>
        <dbReference type="PROSITE" id="PS51755"/>
    </source>
</evidence>
<dbReference type="Gene3D" id="6.10.250.690">
    <property type="match status" value="1"/>
</dbReference>
<dbReference type="CDD" id="cd00383">
    <property type="entry name" value="trans_reg_C"/>
    <property type="match status" value="1"/>
</dbReference>
<dbReference type="GO" id="GO:0006355">
    <property type="term" value="P:regulation of DNA-templated transcription"/>
    <property type="evidence" value="ECO:0007669"/>
    <property type="project" value="InterPro"/>
</dbReference>
<dbReference type="EMBL" id="OBQD01000028">
    <property type="protein sequence ID" value="SOC47277.1"/>
    <property type="molecule type" value="Genomic_DNA"/>
</dbReference>
<name>A0A285V039_9HYPH</name>
<dbReference type="InterPro" id="IPR036388">
    <property type="entry name" value="WH-like_DNA-bd_sf"/>
</dbReference>
<evidence type="ECO:0000256" key="3">
    <source>
        <dbReference type="ARBA" id="ARBA00022553"/>
    </source>
</evidence>
<dbReference type="Gene3D" id="3.40.50.2300">
    <property type="match status" value="1"/>
</dbReference>
<comment type="subcellular location">
    <subcellularLocation>
        <location evidence="1">Cytoplasm</location>
    </subcellularLocation>
</comment>
<evidence type="ECO:0000256" key="6">
    <source>
        <dbReference type="ARBA" id="ARBA00023125"/>
    </source>
</evidence>
<keyword evidence="4" id="KW-0902">Two-component regulatory system</keyword>
<reference evidence="12 13" key="1">
    <citation type="submission" date="2017-08" db="EMBL/GenBank/DDBJ databases">
        <authorList>
            <person name="de Groot N.N."/>
        </authorList>
    </citation>
    <scope>NUCLEOTIDE SEQUENCE [LARGE SCALE GENOMIC DNA]</scope>
    <source>
        <strain evidence="12 13">JC85</strain>
    </source>
</reference>
<dbReference type="InterPro" id="IPR001867">
    <property type="entry name" value="OmpR/PhoB-type_DNA-bd"/>
</dbReference>
<keyword evidence="2" id="KW-0963">Cytoplasm</keyword>
<feature type="domain" description="OmpR/PhoB-type" evidence="11">
    <location>
        <begin position="124"/>
        <end position="218"/>
    </location>
</feature>
<dbReference type="SMART" id="SM00862">
    <property type="entry name" value="Trans_reg_C"/>
    <property type="match status" value="1"/>
</dbReference>
<dbReference type="GO" id="GO:0005829">
    <property type="term" value="C:cytosol"/>
    <property type="evidence" value="ECO:0007669"/>
    <property type="project" value="TreeGrafter"/>
</dbReference>
<feature type="DNA-binding region" description="OmpR/PhoB-type" evidence="9">
    <location>
        <begin position="124"/>
        <end position="218"/>
    </location>
</feature>
<evidence type="ECO:0000313" key="12">
    <source>
        <dbReference type="EMBL" id="SOC47277.1"/>
    </source>
</evidence>
<keyword evidence="6 9" id="KW-0238">DNA-binding</keyword>
<dbReference type="GO" id="GO:0000976">
    <property type="term" value="F:transcription cis-regulatory region binding"/>
    <property type="evidence" value="ECO:0007669"/>
    <property type="project" value="TreeGrafter"/>
</dbReference>
<feature type="modified residue" description="4-aspartylphosphate" evidence="8">
    <location>
        <position position="51"/>
    </location>
</feature>
<dbReference type="AlphaFoldDB" id="A0A285V039"/>
<dbReference type="Pfam" id="PF00486">
    <property type="entry name" value="Trans_reg_C"/>
    <property type="match status" value="1"/>
</dbReference>
<dbReference type="SUPFAM" id="SSF52172">
    <property type="entry name" value="CheY-like"/>
    <property type="match status" value="1"/>
</dbReference>
<dbReference type="InterPro" id="IPR011006">
    <property type="entry name" value="CheY-like_superfamily"/>
</dbReference>
<dbReference type="Gene3D" id="1.10.10.10">
    <property type="entry name" value="Winged helix-like DNA-binding domain superfamily/Winged helix DNA-binding domain"/>
    <property type="match status" value="1"/>
</dbReference>
<evidence type="ECO:0000259" key="10">
    <source>
        <dbReference type="PROSITE" id="PS50110"/>
    </source>
</evidence>
<evidence type="ECO:0000313" key="13">
    <source>
        <dbReference type="Proteomes" id="UP000219167"/>
    </source>
</evidence>
<evidence type="ECO:0000256" key="5">
    <source>
        <dbReference type="ARBA" id="ARBA00023015"/>
    </source>
</evidence>
<evidence type="ECO:0000256" key="7">
    <source>
        <dbReference type="ARBA" id="ARBA00023163"/>
    </source>
</evidence>
<dbReference type="PROSITE" id="PS51755">
    <property type="entry name" value="OMPR_PHOB"/>
    <property type="match status" value="1"/>
</dbReference>
<protein>
    <submittedName>
        <fullName evidence="12">Two-component system response regulator QseB</fullName>
    </submittedName>
</protein>
<organism evidence="12 13">
    <name type="scientific">Rhizobium subbaraonis</name>
    <dbReference type="NCBI Taxonomy" id="908946"/>
    <lineage>
        <taxon>Bacteria</taxon>
        <taxon>Pseudomonadati</taxon>
        <taxon>Pseudomonadota</taxon>
        <taxon>Alphaproteobacteria</taxon>
        <taxon>Hyphomicrobiales</taxon>
        <taxon>Rhizobiaceae</taxon>
        <taxon>Rhizobium/Agrobacterium group</taxon>
        <taxon>Rhizobium</taxon>
    </lineage>
</organism>
<keyword evidence="7" id="KW-0804">Transcription</keyword>
<dbReference type="InterPro" id="IPR001789">
    <property type="entry name" value="Sig_transdc_resp-reg_receiver"/>
</dbReference>
<keyword evidence="13" id="KW-1185">Reference proteome</keyword>